<name>A0AAD8PRN9_9PEZI</name>
<reference evidence="3" key="1">
    <citation type="submission" date="2021-06" db="EMBL/GenBank/DDBJ databases">
        <title>Comparative genomics, transcriptomics and evolutionary studies reveal genomic signatures of adaptation to plant cell wall in hemibiotrophic fungi.</title>
        <authorList>
            <consortium name="DOE Joint Genome Institute"/>
            <person name="Baroncelli R."/>
            <person name="Diaz J.F."/>
            <person name="Benocci T."/>
            <person name="Peng M."/>
            <person name="Battaglia E."/>
            <person name="Haridas S."/>
            <person name="Andreopoulos W."/>
            <person name="Labutti K."/>
            <person name="Pangilinan J."/>
            <person name="Floch G.L."/>
            <person name="Makela M.R."/>
            <person name="Henrissat B."/>
            <person name="Grigoriev I.V."/>
            <person name="Crouch J.A."/>
            <person name="De Vries R.P."/>
            <person name="Sukno S.A."/>
            <person name="Thon M.R."/>
        </authorList>
    </citation>
    <scope>NUCLEOTIDE SEQUENCE</scope>
    <source>
        <strain evidence="3">CBS 125086</strain>
    </source>
</reference>
<dbReference type="Gene3D" id="2.60.120.200">
    <property type="match status" value="1"/>
</dbReference>
<dbReference type="Pfam" id="PF00722">
    <property type="entry name" value="Glyco_hydro_16"/>
    <property type="match status" value="1"/>
</dbReference>
<dbReference type="Proteomes" id="UP001230504">
    <property type="component" value="Unassembled WGS sequence"/>
</dbReference>
<feature type="domain" description="GH16" evidence="2">
    <location>
        <begin position="96"/>
        <end position="341"/>
    </location>
</feature>
<feature type="compositionally biased region" description="Low complexity" evidence="1">
    <location>
        <begin position="341"/>
        <end position="353"/>
    </location>
</feature>
<dbReference type="GO" id="GO:0005975">
    <property type="term" value="P:carbohydrate metabolic process"/>
    <property type="evidence" value="ECO:0007669"/>
    <property type="project" value="InterPro"/>
</dbReference>
<evidence type="ECO:0000259" key="2">
    <source>
        <dbReference type="PROSITE" id="PS51762"/>
    </source>
</evidence>
<protein>
    <submittedName>
        <fullName evidence="3">Concanavalin A-like lectin/glucanase domain-containing protein</fullName>
    </submittedName>
</protein>
<dbReference type="GeneID" id="85442873"/>
<dbReference type="PROSITE" id="PS51762">
    <property type="entry name" value="GH16_2"/>
    <property type="match status" value="1"/>
</dbReference>
<feature type="region of interest" description="Disordered" evidence="1">
    <location>
        <begin position="240"/>
        <end position="265"/>
    </location>
</feature>
<dbReference type="CDD" id="cd00413">
    <property type="entry name" value="Glyco_hydrolase_16"/>
    <property type="match status" value="1"/>
</dbReference>
<dbReference type="PANTHER" id="PTHR38121">
    <property type="entry name" value="GH16 DOMAIN-CONTAINING PROTEIN"/>
    <property type="match status" value="1"/>
</dbReference>
<dbReference type="AlphaFoldDB" id="A0AAD8PRN9"/>
<feature type="region of interest" description="Disordered" evidence="1">
    <location>
        <begin position="340"/>
        <end position="372"/>
    </location>
</feature>
<feature type="compositionally biased region" description="Polar residues" evidence="1">
    <location>
        <begin position="240"/>
        <end position="260"/>
    </location>
</feature>
<dbReference type="RefSeq" id="XP_060410605.1">
    <property type="nucleotide sequence ID" value="XM_060558633.1"/>
</dbReference>
<evidence type="ECO:0000313" key="4">
    <source>
        <dbReference type="Proteomes" id="UP001230504"/>
    </source>
</evidence>
<dbReference type="InterPro" id="IPR000757">
    <property type="entry name" value="Beta-glucanase-like"/>
</dbReference>
<evidence type="ECO:0000313" key="3">
    <source>
        <dbReference type="EMBL" id="KAK1579481.1"/>
    </source>
</evidence>
<proteinExistence type="predicted"/>
<sequence>MPSLLYIQASIPFLTEPHPSAPTPRRRVGIMSFRRSPFLSLALALAPLVVADDHPYVADSVCNCYLTNTSERYFTNHLFFDFRNLGQYAGVPDALADWSASANASVTSDYFNSDAWTSVWSIQTWNNTGNKGNDGNDATVDMVNSANNIYIERNNDQDASSDTFMSMRTVRVQGFQSSAEIESISMGYHFASVRMLARTIGAPGACTALFTYREADTNADVQEADIEILTKDPDNRIQYTNQPSFTAQGDTIDKATQNGTMPRGTSWRDWAVHRIDWDEKDSTWLVDGSKVSKIAFQVPRDPSRIMLNSWSDGGSWSGIMNINESAVMQIQWIDMVFNTTEESSPSPSESSSSSKRDVGLRQHGHGPMGWLERRDGDGECQVVCSIDSSDTLGQPVMLHNGTAPGQLLGQSSAMAFWLPVALMSAMFFHLWA</sequence>
<gene>
    <name evidence="3" type="ORF">LY79DRAFT_564266</name>
</gene>
<dbReference type="EMBL" id="JAHLJV010000066">
    <property type="protein sequence ID" value="KAK1579481.1"/>
    <property type="molecule type" value="Genomic_DNA"/>
</dbReference>
<dbReference type="PANTHER" id="PTHR38121:SF4">
    <property type="entry name" value="GH16 DOMAIN-CONTAINING PROTEIN-RELATED"/>
    <property type="match status" value="1"/>
</dbReference>
<accession>A0AAD8PRN9</accession>
<dbReference type="SUPFAM" id="SSF49899">
    <property type="entry name" value="Concanavalin A-like lectins/glucanases"/>
    <property type="match status" value="1"/>
</dbReference>
<organism evidence="3 4">
    <name type="scientific">Colletotrichum navitas</name>
    <dbReference type="NCBI Taxonomy" id="681940"/>
    <lineage>
        <taxon>Eukaryota</taxon>
        <taxon>Fungi</taxon>
        <taxon>Dikarya</taxon>
        <taxon>Ascomycota</taxon>
        <taxon>Pezizomycotina</taxon>
        <taxon>Sordariomycetes</taxon>
        <taxon>Hypocreomycetidae</taxon>
        <taxon>Glomerellales</taxon>
        <taxon>Glomerellaceae</taxon>
        <taxon>Colletotrichum</taxon>
        <taxon>Colletotrichum graminicola species complex</taxon>
    </lineage>
</organism>
<keyword evidence="4" id="KW-1185">Reference proteome</keyword>
<evidence type="ECO:0000256" key="1">
    <source>
        <dbReference type="SAM" id="MobiDB-lite"/>
    </source>
</evidence>
<dbReference type="InterPro" id="IPR013320">
    <property type="entry name" value="ConA-like_dom_sf"/>
</dbReference>
<dbReference type="GO" id="GO:0004553">
    <property type="term" value="F:hydrolase activity, hydrolyzing O-glycosyl compounds"/>
    <property type="evidence" value="ECO:0007669"/>
    <property type="project" value="InterPro"/>
</dbReference>
<comment type="caution">
    <text evidence="3">The sequence shown here is derived from an EMBL/GenBank/DDBJ whole genome shotgun (WGS) entry which is preliminary data.</text>
</comment>